<evidence type="ECO:0000256" key="7">
    <source>
        <dbReference type="ARBA" id="ARBA00023136"/>
    </source>
</evidence>
<sequence length="619" mass="69642">MPGRMNNSTQRAQHFGITLKRMIREFKSEYVLLIIVILLSIGSSVLTILSPVVLNNFLTGAQNIAEPGEPITNETLFYINESSLFSVNWTCFFTNFGTLIALYFASAFLMWLAEFLTVFVSNRYAFNMRNNIKNKLDRLPLSYFDKVPYGDTLSIGTNEVDNISRNLQSIVVQTCNGVTLFLGTFIAMLATQWQLALVALCSLPFTIVIVILVSKFSQKQFVAYRYELAELNGKVEENYAGYQVIKLFNKQKDIETDFNITNTKLAVADRFSQFLSGLIFPTTNFINNLAYVGIAVVGGLINAPSTMIVFFIFLNTFNRPFQQIGQIINIIQSVVASGEKIYSLLDEKEFSEDPIDALSNEDNIKGAFEFKDVYFSYTPEKPLIQNFNLKVNAGDSVAIVGPTGAGKTTMVNLIMRFYEINSGEILLDNIDTRKYKRSTLRRSIGMVLQDTWLFRGTIKENLLYGDENATMDDVISACKEAHIDHFIETLPGKYDFVLNEDGTNISQGQRQLLTIARAIISKPKIMILDEATSSVDTRTEQLIQDALDHIMQNRTSFIIAHRLSTIKNAKLIIVMQNGHIVETGNHKELLAKNGFYASLYNSQFIGVNPMAKDDNSSES</sequence>
<dbReference type="GO" id="GO:0005886">
    <property type="term" value="C:plasma membrane"/>
    <property type="evidence" value="ECO:0007669"/>
    <property type="project" value="UniProtKB-SubCell"/>
</dbReference>
<dbReference type="AlphaFoldDB" id="A0A9D9GX25"/>
<comment type="subcellular location">
    <subcellularLocation>
        <location evidence="1">Cell membrane</location>
        <topology evidence="1">Multi-pass membrane protein</topology>
    </subcellularLocation>
</comment>
<dbReference type="GO" id="GO:0005524">
    <property type="term" value="F:ATP binding"/>
    <property type="evidence" value="ECO:0007669"/>
    <property type="project" value="UniProtKB-KW"/>
</dbReference>
<evidence type="ECO:0000256" key="3">
    <source>
        <dbReference type="ARBA" id="ARBA00022692"/>
    </source>
</evidence>
<accession>A0A9D9GX25</accession>
<reference evidence="11" key="2">
    <citation type="journal article" date="2021" name="PeerJ">
        <title>Extensive microbial diversity within the chicken gut microbiome revealed by metagenomics and culture.</title>
        <authorList>
            <person name="Gilroy R."/>
            <person name="Ravi A."/>
            <person name="Getino M."/>
            <person name="Pursley I."/>
            <person name="Horton D.L."/>
            <person name="Alikhan N.F."/>
            <person name="Baker D."/>
            <person name="Gharbi K."/>
            <person name="Hall N."/>
            <person name="Watson M."/>
            <person name="Adriaenssens E.M."/>
            <person name="Foster-Nyarko E."/>
            <person name="Jarju S."/>
            <person name="Secka A."/>
            <person name="Antonio M."/>
            <person name="Oren A."/>
            <person name="Chaudhuri R.R."/>
            <person name="La Ragione R."/>
            <person name="Hildebrand F."/>
            <person name="Pallen M.J."/>
        </authorList>
    </citation>
    <scope>NUCLEOTIDE SEQUENCE</scope>
    <source>
        <strain evidence="11">11159</strain>
    </source>
</reference>
<keyword evidence="3 8" id="KW-0812">Transmembrane</keyword>
<reference evidence="11" key="1">
    <citation type="submission" date="2020-10" db="EMBL/GenBank/DDBJ databases">
        <authorList>
            <person name="Gilroy R."/>
        </authorList>
    </citation>
    <scope>NUCLEOTIDE SEQUENCE</scope>
    <source>
        <strain evidence="11">11159</strain>
    </source>
</reference>
<dbReference type="SUPFAM" id="SSF52540">
    <property type="entry name" value="P-loop containing nucleoside triphosphate hydrolases"/>
    <property type="match status" value="1"/>
</dbReference>
<evidence type="ECO:0000259" key="9">
    <source>
        <dbReference type="PROSITE" id="PS50893"/>
    </source>
</evidence>
<dbReference type="PROSITE" id="PS00211">
    <property type="entry name" value="ABC_TRANSPORTER_1"/>
    <property type="match status" value="1"/>
</dbReference>
<gene>
    <name evidence="11" type="ORF">IAC58_01140</name>
</gene>
<dbReference type="InterPro" id="IPR036640">
    <property type="entry name" value="ABC1_TM_sf"/>
</dbReference>
<protein>
    <submittedName>
        <fullName evidence="11">ABC transporter ATP-binding protein</fullName>
    </submittedName>
</protein>
<evidence type="ECO:0000256" key="2">
    <source>
        <dbReference type="ARBA" id="ARBA00022448"/>
    </source>
</evidence>
<dbReference type="PROSITE" id="PS50929">
    <property type="entry name" value="ABC_TM1F"/>
    <property type="match status" value="1"/>
</dbReference>
<dbReference type="SMART" id="SM00382">
    <property type="entry name" value="AAA"/>
    <property type="match status" value="1"/>
</dbReference>
<dbReference type="PANTHER" id="PTHR43394:SF1">
    <property type="entry name" value="ATP-BINDING CASSETTE SUB-FAMILY B MEMBER 10, MITOCHONDRIAL"/>
    <property type="match status" value="1"/>
</dbReference>
<dbReference type="Pfam" id="PF00005">
    <property type="entry name" value="ABC_tran"/>
    <property type="match status" value="1"/>
</dbReference>
<dbReference type="InterPro" id="IPR017871">
    <property type="entry name" value="ABC_transporter-like_CS"/>
</dbReference>
<keyword evidence="5 11" id="KW-0067">ATP-binding</keyword>
<keyword evidence="6 8" id="KW-1133">Transmembrane helix</keyword>
<dbReference type="GO" id="GO:0016887">
    <property type="term" value="F:ATP hydrolysis activity"/>
    <property type="evidence" value="ECO:0007669"/>
    <property type="project" value="InterPro"/>
</dbReference>
<dbReference type="PROSITE" id="PS50893">
    <property type="entry name" value="ABC_TRANSPORTER_2"/>
    <property type="match status" value="1"/>
</dbReference>
<dbReference type="PANTHER" id="PTHR43394">
    <property type="entry name" value="ATP-DEPENDENT PERMEASE MDL1, MITOCHONDRIAL"/>
    <property type="match status" value="1"/>
</dbReference>
<name>A0A9D9GX25_9BACL</name>
<evidence type="ECO:0000256" key="4">
    <source>
        <dbReference type="ARBA" id="ARBA00022741"/>
    </source>
</evidence>
<evidence type="ECO:0000256" key="6">
    <source>
        <dbReference type="ARBA" id="ARBA00022989"/>
    </source>
</evidence>
<evidence type="ECO:0000259" key="10">
    <source>
        <dbReference type="PROSITE" id="PS50929"/>
    </source>
</evidence>
<evidence type="ECO:0000313" key="11">
    <source>
        <dbReference type="EMBL" id="MBO8427148.1"/>
    </source>
</evidence>
<dbReference type="CDD" id="cd18547">
    <property type="entry name" value="ABC_6TM_Tm288_like"/>
    <property type="match status" value="1"/>
</dbReference>
<dbReference type="InterPro" id="IPR003439">
    <property type="entry name" value="ABC_transporter-like_ATP-bd"/>
</dbReference>
<dbReference type="Proteomes" id="UP000823613">
    <property type="component" value="Unassembled WGS sequence"/>
</dbReference>
<keyword evidence="2" id="KW-0813">Transport</keyword>
<dbReference type="FunFam" id="3.40.50.300:FF:000287">
    <property type="entry name" value="Multidrug ABC transporter ATP-binding protein"/>
    <property type="match status" value="1"/>
</dbReference>
<keyword evidence="7 8" id="KW-0472">Membrane</keyword>
<feature type="domain" description="ABC transporter" evidence="9">
    <location>
        <begin position="368"/>
        <end position="602"/>
    </location>
</feature>
<comment type="caution">
    <text evidence="11">The sequence shown here is derived from an EMBL/GenBank/DDBJ whole genome shotgun (WGS) entry which is preliminary data.</text>
</comment>
<dbReference type="Gene3D" id="1.20.1560.10">
    <property type="entry name" value="ABC transporter type 1, transmembrane domain"/>
    <property type="match status" value="1"/>
</dbReference>
<dbReference type="EMBL" id="JADIMY010000020">
    <property type="protein sequence ID" value="MBO8427148.1"/>
    <property type="molecule type" value="Genomic_DNA"/>
</dbReference>
<dbReference type="Pfam" id="PF00664">
    <property type="entry name" value="ABC_membrane"/>
    <property type="match status" value="1"/>
</dbReference>
<evidence type="ECO:0000256" key="8">
    <source>
        <dbReference type="SAM" id="Phobius"/>
    </source>
</evidence>
<evidence type="ECO:0000256" key="1">
    <source>
        <dbReference type="ARBA" id="ARBA00004651"/>
    </source>
</evidence>
<organism evidence="11 12">
    <name type="scientific">Candidatus Onthovivens merdipullorum</name>
    <dbReference type="NCBI Taxonomy" id="2840889"/>
    <lineage>
        <taxon>Bacteria</taxon>
        <taxon>Bacillati</taxon>
        <taxon>Bacillota</taxon>
        <taxon>Bacilli</taxon>
        <taxon>Bacillales</taxon>
        <taxon>Candidatus Onthovivens</taxon>
    </lineage>
</organism>
<proteinExistence type="predicted"/>
<dbReference type="GO" id="GO:0015421">
    <property type="term" value="F:ABC-type oligopeptide transporter activity"/>
    <property type="evidence" value="ECO:0007669"/>
    <property type="project" value="TreeGrafter"/>
</dbReference>
<dbReference type="InterPro" id="IPR039421">
    <property type="entry name" value="Type_1_exporter"/>
</dbReference>
<dbReference type="Gene3D" id="3.40.50.300">
    <property type="entry name" value="P-loop containing nucleotide triphosphate hydrolases"/>
    <property type="match status" value="1"/>
</dbReference>
<feature type="domain" description="ABC transmembrane type-1" evidence="10">
    <location>
        <begin position="34"/>
        <end position="333"/>
    </location>
</feature>
<evidence type="ECO:0000256" key="5">
    <source>
        <dbReference type="ARBA" id="ARBA00022840"/>
    </source>
</evidence>
<feature type="transmembrane region" description="Helical" evidence="8">
    <location>
        <begin position="289"/>
        <end position="314"/>
    </location>
</feature>
<evidence type="ECO:0000313" key="12">
    <source>
        <dbReference type="Proteomes" id="UP000823613"/>
    </source>
</evidence>
<dbReference type="SUPFAM" id="SSF90123">
    <property type="entry name" value="ABC transporter transmembrane region"/>
    <property type="match status" value="1"/>
</dbReference>
<dbReference type="InterPro" id="IPR011527">
    <property type="entry name" value="ABC1_TM_dom"/>
</dbReference>
<feature type="transmembrane region" description="Helical" evidence="8">
    <location>
        <begin position="96"/>
        <end position="120"/>
    </location>
</feature>
<feature type="transmembrane region" description="Helical" evidence="8">
    <location>
        <begin position="30"/>
        <end position="49"/>
    </location>
</feature>
<feature type="transmembrane region" description="Helical" evidence="8">
    <location>
        <begin position="195"/>
        <end position="213"/>
    </location>
</feature>
<dbReference type="InterPro" id="IPR027417">
    <property type="entry name" value="P-loop_NTPase"/>
</dbReference>
<dbReference type="CDD" id="cd03254">
    <property type="entry name" value="ABCC_Glucan_exporter_like"/>
    <property type="match status" value="1"/>
</dbReference>
<keyword evidence="4" id="KW-0547">Nucleotide-binding</keyword>
<feature type="transmembrane region" description="Helical" evidence="8">
    <location>
        <begin position="170"/>
        <end position="189"/>
    </location>
</feature>
<dbReference type="InterPro" id="IPR003593">
    <property type="entry name" value="AAA+_ATPase"/>
</dbReference>